<dbReference type="InterPro" id="IPR000477">
    <property type="entry name" value="RT_dom"/>
</dbReference>
<proteinExistence type="predicted"/>
<dbReference type="SUPFAM" id="SSF56672">
    <property type="entry name" value="DNA/RNA polymerases"/>
    <property type="match status" value="1"/>
</dbReference>
<dbReference type="Proteomes" id="UP000479710">
    <property type="component" value="Unassembled WGS sequence"/>
</dbReference>
<dbReference type="InterPro" id="IPR053134">
    <property type="entry name" value="RNA-dir_DNA_polymerase"/>
</dbReference>
<dbReference type="PANTHER" id="PTHR24559:SF452">
    <property type="entry name" value="INTEGRASE CATALYTIC DOMAIN-CONTAINING PROTEIN"/>
    <property type="match status" value="1"/>
</dbReference>
<dbReference type="PANTHER" id="PTHR24559">
    <property type="entry name" value="TRANSPOSON TY3-I GAG-POL POLYPROTEIN"/>
    <property type="match status" value="1"/>
</dbReference>
<sequence>MGKTAKDKFPIPIVDELLDELKGAWFFSKLNLRSSFHQVRMHPANIQKIAFRIHHSHYEFLVVPFGLTFQSLMNAVLKAFLCRFVLVIFDDILIFSATWSEHLRHVRAVLQLLLQQCLFLKHSKCALGELSITYLGHIISGQGFAMDPAKVAAV</sequence>
<keyword evidence="3" id="KW-1185">Reference proteome</keyword>
<evidence type="ECO:0000259" key="1">
    <source>
        <dbReference type="Pfam" id="PF00078"/>
    </source>
</evidence>
<protein>
    <recommendedName>
        <fullName evidence="1">Reverse transcriptase domain-containing protein</fullName>
    </recommendedName>
</protein>
<reference evidence="2 3" key="1">
    <citation type="submission" date="2019-11" db="EMBL/GenBank/DDBJ databases">
        <title>Whole genome sequence of Oryza granulata.</title>
        <authorList>
            <person name="Li W."/>
        </authorList>
    </citation>
    <scope>NUCLEOTIDE SEQUENCE [LARGE SCALE GENOMIC DNA]</scope>
    <source>
        <strain evidence="3">cv. Menghai</strain>
        <tissue evidence="2">Leaf</tissue>
    </source>
</reference>
<comment type="caution">
    <text evidence="2">The sequence shown here is derived from an EMBL/GenBank/DDBJ whole genome shotgun (WGS) entry which is preliminary data.</text>
</comment>
<dbReference type="InterPro" id="IPR043502">
    <property type="entry name" value="DNA/RNA_pol_sf"/>
</dbReference>
<dbReference type="Gene3D" id="3.30.70.270">
    <property type="match status" value="1"/>
</dbReference>
<feature type="domain" description="Reverse transcriptase" evidence="1">
    <location>
        <begin position="8"/>
        <end position="139"/>
    </location>
</feature>
<dbReference type="EMBL" id="SPHZ02000012">
    <property type="protein sequence ID" value="KAF0888971.1"/>
    <property type="molecule type" value="Genomic_DNA"/>
</dbReference>
<name>A0A6G1BME4_9ORYZ</name>
<dbReference type="InterPro" id="IPR043128">
    <property type="entry name" value="Rev_trsase/Diguanyl_cyclase"/>
</dbReference>
<gene>
    <name evidence="2" type="ORF">E2562_020186</name>
</gene>
<accession>A0A6G1BME4</accession>
<evidence type="ECO:0000313" key="2">
    <source>
        <dbReference type="EMBL" id="KAF0888971.1"/>
    </source>
</evidence>
<evidence type="ECO:0000313" key="3">
    <source>
        <dbReference type="Proteomes" id="UP000479710"/>
    </source>
</evidence>
<organism evidence="2 3">
    <name type="scientific">Oryza meyeriana var. granulata</name>
    <dbReference type="NCBI Taxonomy" id="110450"/>
    <lineage>
        <taxon>Eukaryota</taxon>
        <taxon>Viridiplantae</taxon>
        <taxon>Streptophyta</taxon>
        <taxon>Embryophyta</taxon>
        <taxon>Tracheophyta</taxon>
        <taxon>Spermatophyta</taxon>
        <taxon>Magnoliopsida</taxon>
        <taxon>Liliopsida</taxon>
        <taxon>Poales</taxon>
        <taxon>Poaceae</taxon>
        <taxon>BOP clade</taxon>
        <taxon>Oryzoideae</taxon>
        <taxon>Oryzeae</taxon>
        <taxon>Oryzinae</taxon>
        <taxon>Oryza</taxon>
        <taxon>Oryza meyeriana</taxon>
    </lineage>
</organism>
<dbReference type="OrthoDB" id="1741804at2759"/>
<dbReference type="FunFam" id="3.30.70.270:FF:000003">
    <property type="entry name" value="Transposon Ty3-G Gag-Pol polyprotein"/>
    <property type="match status" value="1"/>
</dbReference>
<dbReference type="CDD" id="cd01647">
    <property type="entry name" value="RT_LTR"/>
    <property type="match status" value="1"/>
</dbReference>
<dbReference type="Pfam" id="PF00078">
    <property type="entry name" value="RVT_1"/>
    <property type="match status" value="1"/>
</dbReference>
<dbReference type="AlphaFoldDB" id="A0A6G1BME4"/>